<evidence type="ECO:0000313" key="2">
    <source>
        <dbReference type="EMBL" id="KAE8323370.1"/>
    </source>
</evidence>
<sequence>MTSMLGKLCLMVLSKIPAECLATRGVQALEPVRIQGLTPQLHEAVFKARPTGWETRQWTGRTSPGICGVGRSGRTNSNFQWAVVHKFLRRNISNRCRRLERP</sequence>
<feature type="signal peptide" evidence="1">
    <location>
        <begin position="1"/>
        <end position="28"/>
    </location>
</feature>
<dbReference type="AlphaFoldDB" id="A0A5N6WVC5"/>
<dbReference type="Proteomes" id="UP000325945">
    <property type="component" value="Unassembled WGS sequence"/>
</dbReference>
<evidence type="ECO:0008006" key="4">
    <source>
        <dbReference type="Google" id="ProtNLM"/>
    </source>
</evidence>
<evidence type="ECO:0000313" key="3">
    <source>
        <dbReference type="Proteomes" id="UP000325945"/>
    </source>
</evidence>
<reference evidence="3" key="1">
    <citation type="submission" date="2019-04" db="EMBL/GenBank/DDBJ databases">
        <title>Friends and foes A comparative genomics studyof 23 Aspergillus species from section Flavi.</title>
        <authorList>
            <consortium name="DOE Joint Genome Institute"/>
            <person name="Kjaerbolling I."/>
            <person name="Vesth T."/>
            <person name="Frisvad J.C."/>
            <person name="Nybo J.L."/>
            <person name="Theobald S."/>
            <person name="Kildgaard S."/>
            <person name="Isbrandt T."/>
            <person name="Kuo A."/>
            <person name="Sato A."/>
            <person name="Lyhne E.K."/>
            <person name="Kogle M.E."/>
            <person name="Wiebenga A."/>
            <person name="Kun R.S."/>
            <person name="Lubbers R.J."/>
            <person name="Makela M.R."/>
            <person name="Barry K."/>
            <person name="Chovatia M."/>
            <person name="Clum A."/>
            <person name="Daum C."/>
            <person name="Haridas S."/>
            <person name="He G."/>
            <person name="LaButti K."/>
            <person name="Lipzen A."/>
            <person name="Mondo S."/>
            <person name="Riley R."/>
            <person name="Salamov A."/>
            <person name="Simmons B.A."/>
            <person name="Magnuson J.K."/>
            <person name="Henrissat B."/>
            <person name="Mortensen U.H."/>
            <person name="Larsen T.O."/>
            <person name="Devries R.P."/>
            <person name="Grigoriev I.V."/>
            <person name="Machida M."/>
            <person name="Baker S.E."/>
            <person name="Andersen M.R."/>
        </authorList>
    </citation>
    <scope>NUCLEOTIDE SEQUENCE [LARGE SCALE GENOMIC DNA]</scope>
    <source>
        <strain evidence="3">CBS 130017</strain>
    </source>
</reference>
<protein>
    <recommendedName>
        <fullName evidence="4">Secreted protein</fullName>
    </recommendedName>
</protein>
<gene>
    <name evidence="2" type="ORF">BDV39DRAFT_182387</name>
</gene>
<evidence type="ECO:0000256" key="1">
    <source>
        <dbReference type="SAM" id="SignalP"/>
    </source>
</evidence>
<keyword evidence="1" id="KW-0732">Signal</keyword>
<name>A0A5N6WVC5_9EURO</name>
<proteinExistence type="predicted"/>
<feature type="chain" id="PRO_5024888912" description="Secreted protein" evidence="1">
    <location>
        <begin position="29"/>
        <end position="102"/>
    </location>
</feature>
<keyword evidence="3" id="KW-1185">Reference proteome</keyword>
<accession>A0A5N6WVC5</accession>
<dbReference type="EMBL" id="ML741831">
    <property type="protein sequence ID" value="KAE8323370.1"/>
    <property type="molecule type" value="Genomic_DNA"/>
</dbReference>
<organism evidence="2 3">
    <name type="scientific">Aspergillus sergii</name>
    <dbReference type="NCBI Taxonomy" id="1034303"/>
    <lineage>
        <taxon>Eukaryota</taxon>
        <taxon>Fungi</taxon>
        <taxon>Dikarya</taxon>
        <taxon>Ascomycota</taxon>
        <taxon>Pezizomycotina</taxon>
        <taxon>Eurotiomycetes</taxon>
        <taxon>Eurotiomycetidae</taxon>
        <taxon>Eurotiales</taxon>
        <taxon>Aspergillaceae</taxon>
        <taxon>Aspergillus</taxon>
        <taxon>Aspergillus subgen. Circumdati</taxon>
    </lineage>
</organism>